<dbReference type="EMBL" id="CAJJDM010000086">
    <property type="protein sequence ID" value="CAD8089176.1"/>
    <property type="molecule type" value="Genomic_DNA"/>
</dbReference>
<sequence length="405" mass="48655">MLNLFYVSEEVYSYENEDVIKKALEFDRIGEVQLDLQNKSICYKINRRRCIRLSDLIFWIESDFIRIHLGQLLYLFVLLLNQVQLIESQGIEHNYLDLNRIWLHLAENSQHPSLIYQILIYSIHFTGYQCPTYEKFNDPQKASIKIKEIIQIIINRCFNRIHLKWINNDKRNQIYNEIMIPIINLCKSQNSNNYDIIICIQGLMKKYNYKEELQNKLIQCLDIDDNCNDYINSDRQKVIPKVNEDLTAIIQFANQYGQIVIESLLYQFIPIISKHLESYSKLKLDFIFKAQQEQKMIKENESKTNQQIKEQVQIMIQNSLKEKEKEYKFEITDDEIKQLEKEIINQVLQCQSLKYFNNTFWLHHNNQEIQNYQLSAATKYMVQIVEEQVDLLFKKKYMVLIDELI</sequence>
<dbReference type="OMA" id="NCNDYIN"/>
<keyword evidence="2" id="KW-1185">Reference proteome</keyword>
<protein>
    <submittedName>
        <fullName evidence="1">Uncharacterized protein</fullName>
    </submittedName>
</protein>
<name>A0A8S1NFS1_PARPR</name>
<evidence type="ECO:0000313" key="1">
    <source>
        <dbReference type="EMBL" id="CAD8089176.1"/>
    </source>
</evidence>
<dbReference type="Proteomes" id="UP000688137">
    <property type="component" value="Unassembled WGS sequence"/>
</dbReference>
<dbReference type="AlphaFoldDB" id="A0A8S1NFS1"/>
<accession>A0A8S1NFS1</accession>
<gene>
    <name evidence="1" type="ORF">PPRIM_AZ9-3.1.T0830040</name>
</gene>
<reference evidence="1" key="1">
    <citation type="submission" date="2021-01" db="EMBL/GenBank/DDBJ databases">
        <authorList>
            <consortium name="Genoscope - CEA"/>
            <person name="William W."/>
        </authorList>
    </citation>
    <scope>NUCLEOTIDE SEQUENCE</scope>
</reference>
<evidence type="ECO:0000313" key="2">
    <source>
        <dbReference type="Proteomes" id="UP000688137"/>
    </source>
</evidence>
<comment type="caution">
    <text evidence="1">The sequence shown here is derived from an EMBL/GenBank/DDBJ whole genome shotgun (WGS) entry which is preliminary data.</text>
</comment>
<proteinExistence type="predicted"/>
<organism evidence="1 2">
    <name type="scientific">Paramecium primaurelia</name>
    <dbReference type="NCBI Taxonomy" id="5886"/>
    <lineage>
        <taxon>Eukaryota</taxon>
        <taxon>Sar</taxon>
        <taxon>Alveolata</taxon>
        <taxon>Ciliophora</taxon>
        <taxon>Intramacronucleata</taxon>
        <taxon>Oligohymenophorea</taxon>
        <taxon>Peniculida</taxon>
        <taxon>Parameciidae</taxon>
        <taxon>Paramecium</taxon>
    </lineage>
</organism>